<organism evidence="3 4">
    <name type="scientific">Paramuricea clavata</name>
    <name type="common">Red gorgonian</name>
    <name type="synonym">Violescent sea-whip</name>
    <dbReference type="NCBI Taxonomy" id="317549"/>
    <lineage>
        <taxon>Eukaryota</taxon>
        <taxon>Metazoa</taxon>
        <taxon>Cnidaria</taxon>
        <taxon>Anthozoa</taxon>
        <taxon>Octocorallia</taxon>
        <taxon>Malacalcyonacea</taxon>
        <taxon>Plexauridae</taxon>
        <taxon>Paramuricea</taxon>
    </lineage>
</organism>
<dbReference type="PANTHER" id="PTHR11091:SF0">
    <property type="entry name" value="MALATE DEHYDROGENASE"/>
    <property type="match status" value="1"/>
</dbReference>
<evidence type="ECO:0000313" key="4">
    <source>
        <dbReference type="Proteomes" id="UP001152795"/>
    </source>
</evidence>
<protein>
    <submittedName>
        <fullName evidence="3">Uncharacterized oxidoreductase -like</fullName>
    </submittedName>
</protein>
<accession>A0A6S7IT72</accession>
<dbReference type="PANTHER" id="PTHR11091">
    <property type="entry name" value="OXIDOREDUCTASE-RELATED"/>
    <property type="match status" value="1"/>
</dbReference>
<dbReference type="Pfam" id="PF02615">
    <property type="entry name" value="Ldh_2"/>
    <property type="match status" value="1"/>
</dbReference>
<comment type="caution">
    <text evidence="3">The sequence shown here is derived from an EMBL/GenBank/DDBJ whole genome shotgun (WGS) entry which is preliminary data.</text>
</comment>
<gene>
    <name evidence="3" type="ORF">PACLA_8A065760</name>
</gene>
<evidence type="ECO:0000313" key="3">
    <source>
        <dbReference type="EMBL" id="CAB4008792.1"/>
    </source>
</evidence>
<reference evidence="3" key="1">
    <citation type="submission" date="2020-04" db="EMBL/GenBank/DDBJ databases">
        <authorList>
            <person name="Alioto T."/>
            <person name="Alioto T."/>
            <person name="Gomez Garrido J."/>
        </authorList>
    </citation>
    <scope>NUCLEOTIDE SEQUENCE</scope>
    <source>
        <strain evidence="3">A484AB</strain>
    </source>
</reference>
<comment type="similarity">
    <text evidence="1">Belongs to the LDH2/MDH2 oxidoreductase family.</text>
</comment>
<dbReference type="AlphaFoldDB" id="A0A6S7IT72"/>
<keyword evidence="4" id="KW-1185">Reference proteome</keyword>
<name>A0A6S7IT72_PARCT</name>
<dbReference type="EMBL" id="CACRXK020006229">
    <property type="protein sequence ID" value="CAB4008792.1"/>
    <property type="molecule type" value="Genomic_DNA"/>
</dbReference>
<dbReference type="GO" id="GO:0016491">
    <property type="term" value="F:oxidoreductase activity"/>
    <property type="evidence" value="ECO:0007669"/>
    <property type="project" value="UniProtKB-KW"/>
</dbReference>
<dbReference type="InterPro" id="IPR003767">
    <property type="entry name" value="Malate/L-lactate_DH-like"/>
</dbReference>
<dbReference type="InterPro" id="IPR043143">
    <property type="entry name" value="Mal/L-sulf/L-lact_DH-like_NADP"/>
</dbReference>
<dbReference type="Gene3D" id="3.30.1370.60">
    <property type="entry name" value="Hypothetical oxidoreductase yiak, domain 2"/>
    <property type="match status" value="1"/>
</dbReference>
<sequence>MCNRKKEMLPNGWAVDSDGKETNDGVKAMDGGLMPLGGGEITSGYKGYGLGFMVELFCGIMSGSAFGPHVRSWNKSDVVADLGQCFVAVDPSVFASGFEDRLSSLMNYCRTLDPAADESEVLVAGDPERKHISEVEKDGGIHYHINLVGSLDSLADKLLVDRMKCL</sequence>
<dbReference type="SUPFAM" id="SSF89733">
    <property type="entry name" value="L-sulfolactate dehydrogenase-like"/>
    <property type="match status" value="1"/>
</dbReference>
<dbReference type="OrthoDB" id="7881616at2759"/>
<proteinExistence type="inferred from homology"/>
<evidence type="ECO:0000256" key="2">
    <source>
        <dbReference type="ARBA" id="ARBA00023002"/>
    </source>
</evidence>
<dbReference type="Proteomes" id="UP001152795">
    <property type="component" value="Unassembled WGS sequence"/>
</dbReference>
<dbReference type="InterPro" id="IPR036111">
    <property type="entry name" value="Mal/L-sulfo/L-lacto_DH-like_sf"/>
</dbReference>
<keyword evidence="2" id="KW-0560">Oxidoreductase</keyword>
<evidence type="ECO:0000256" key="1">
    <source>
        <dbReference type="ARBA" id="ARBA00006056"/>
    </source>
</evidence>